<gene>
    <name evidence="5" type="ORF">D9756_000471</name>
</gene>
<sequence length="525" mass="59784">MNRRRAFFIFLSFLAVFLIGTVLVLSSITYYLAIDPDAYLSELEVPLLDNKTRWDPAQHHRTQYVPKIIHQTWKTDTLPPRWQNISQECRDMMPDYEYMLWTDAGSKEFIAKHYPWFLETFEGYKYNIQRADAIRYFVLHHYGGIYIDLDIGCLRPMDPLLTYPVILPKTIPVGVSNDLMISAKGHPFMEQTIHNLVTFDHSWVLNYPTVMFSTGPMFVSAQYGIYASAHPNTASADVRILPKSMYGKNAKEGEAPNSFFSHFYGSSWHADDAAFIAFLDTWGKGLMWLGLLVLILGLLKLPKSQRRYTLGRYDVLLSRLSHRSGRWHLVLGGSTPSTQPSSPYSSRGPSSPIDADVPVFHLPFNVRPSSPASSEASTLVDPYAGRTASPIVEAYQRIRNRVVSITSPHEEYPRTPVRTRRTRPRNGVLFFLPAIFTPSQDMEMEGTRPHDFPRLRSNPLPPPTSPTLLPPEKQRLIQDLECGLGSPTDEHTPYDQYSDSGLIDLTDPPRRSRSRSHTSRRPSPP</sequence>
<evidence type="ECO:0000256" key="2">
    <source>
        <dbReference type="ARBA" id="ARBA00022679"/>
    </source>
</evidence>
<dbReference type="InterPro" id="IPR007577">
    <property type="entry name" value="GlycoTrfase_DXD_sugar-bd_CS"/>
</dbReference>
<keyword evidence="6" id="KW-1185">Reference proteome</keyword>
<keyword evidence="2" id="KW-0808">Transferase</keyword>
<evidence type="ECO:0000256" key="3">
    <source>
        <dbReference type="SAM" id="MobiDB-lite"/>
    </source>
</evidence>
<name>A0A8H5LNR0_9AGAR</name>
<dbReference type="SUPFAM" id="SSF53448">
    <property type="entry name" value="Nucleotide-diphospho-sugar transferases"/>
    <property type="match status" value="1"/>
</dbReference>
<organism evidence="5 6">
    <name type="scientific">Leucocoprinus leucothites</name>
    <dbReference type="NCBI Taxonomy" id="201217"/>
    <lineage>
        <taxon>Eukaryota</taxon>
        <taxon>Fungi</taxon>
        <taxon>Dikarya</taxon>
        <taxon>Basidiomycota</taxon>
        <taxon>Agaricomycotina</taxon>
        <taxon>Agaricomycetes</taxon>
        <taxon>Agaricomycetidae</taxon>
        <taxon>Agaricales</taxon>
        <taxon>Agaricineae</taxon>
        <taxon>Agaricaceae</taxon>
        <taxon>Leucocoprinus</taxon>
    </lineage>
</organism>
<feature type="compositionally biased region" description="Basic residues" evidence="3">
    <location>
        <begin position="511"/>
        <end position="525"/>
    </location>
</feature>
<evidence type="ECO:0008006" key="7">
    <source>
        <dbReference type="Google" id="ProtNLM"/>
    </source>
</evidence>
<comment type="similarity">
    <text evidence="1">Belongs to the glycosyltransferase 32 family.</text>
</comment>
<dbReference type="PANTHER" id="PTHR32385:SF15">
    <property type="entry name" value="INOSITOL PHOSPHOCERAMIDE MANNOSYLTRANSFERASE 1"/>
    <property type="match status" value="1"/>
</dbReference>
<evidence type="ECO:0000256" key="4">
    <source>
        <dbReference type="SAM" id="Phobius"/>
    </source>
</evidence>
<dbReference type="InterPro" id="IPR029044">
    <property type="entry name" value="Nucleotide-diphossugar_trans"/>
</dbReference>
<dbReference type="InterPro" id="IPR051706">
    <property type="entry name" value="Glycosyltransferase_domain"/>
</dbReference>
<feature type="transmembrane region" description="Helical" evidence="4">
    <location>
        <begin position="7"/>
        <end position="33"/>
    </location>
</feature>
<dbReference type="GO" id="GO:0051999">
    <property type="term" value="P:mannosyl-inositol phosphorylceramide biosynthetic process"/>
    <property type="evidence" value="ECO:0007669"/>
    <property type="project" value="TreeGrafter"/>
</dbReference>
<reference evidence="5 6" key="1">
    <citation type="journal article" date="2020" name="ISME J.">
        <title>Uncovering the hidden diversity of litter-decomposition mechanisms in mushroom-forming fungi.</title>
        <authorList>
            <person name="Floudas D."/>
            <person name="Bentzer J."/>
            <person name="Ahren D."/>
            <person name="Johansson T."/>
            <person name="Persson P."/>
            <person name="Tunlid A."/>
        </authorList>
    </citation>
    <scope>NUCLEOTIDE SEQUENCE [LARGE SCALE GENOMIC DNA]</scope>
    <source>
        <strain evidence="5 6">CBS 146.42</strain>
    </source>
</reference>
<keyword evidence="4" id="KW-0812">Transmembrane</keyword>
<protein>
    <recommendedName>
        <fullName evidence="7">Glycosyltransferase family 32 protein</fullName>
    </recommendedName>
</protein>
<keyword evidence="4" id="KW-0472">Membrane</keyword>
<comment type="caution">
    <text evidence="5">The sequence shown here is derived from an EMBL/GenBank/DDBJ whole genome shotgun (WGS) entry which is preliminary data.</text>
</comment>
<evidence type="ECO:0000313" key="6">
    <source>
        <dbReference type="Proteomes" id="UP000559027"/>
    </source>
</evidence>
<dbReference type="Pfam" id="PF04488">
    <property type="entry name" value="Gly_transf_sug"/>
    <property type="match status" value="1"/>
</dbReference>
<dbReference type="FunFam" id="3.90.550.20:FF:000005">
    <property type="entry name" value="Unplaced genomic scaffold supercont1.17, whole genome shotgun sequence"/>
    <property type="match status" value="1"/>
</dbReference>
<evidence type="ECO:0000256" key="1">
    <source>
        <dbReference type="ARBA" id="ARBA00009003"/>
    </source>
</evidence>
<feature type="region of interest" description="Disordered" evidence="3">
    <location>
        <begin position="440"/>
        <end position="525"/>
    </location>
</feature>
<dbReference type="PANTHER" id="PTHR32385">
    <property type="entry name" value="MANNOSYL PHOSPHORYLINOSITOL CERAMIDE SYNTHASE"/>
    <property type="match status" value="1"/>
</dbReference>
<dbReference type="GO" id="GO:0016020">
    <property type="term" value="C:membrane"/>
    <property type="evidence" value="ECO:0007669"/>
    <property type="project" value="GOC"/>
</dbReference>
<proteinExistence type="inferred from homology"/>
<dbReference type="Gene3D" id="3.90.550.20">
    <property type="match status" value="1"/>
</dbReference>
<feature type="compositionally biased region" description="Low complexity" evidence="3">
    <location>
        <begin position="334"/>
        <end position="350"/>
    </location>
</feature>
<dbReference type="Proteomes" id="UP000559027">
    <property type="component" value="Unassembled WGS sequence"/>
</dbReference>
<feature type="compositionally biased region" description="Pro residues" evidence="3">
    <location>
        <begin position="459"/>
        <end position="469"/>
    </location>
</feature>
<accession>A0A8H5LNR0</accession>
<dbReference type="EMBL" id="JAACJO010000001">
    <property type="protein sequence ID" value="KAF5363921.1"/>
    <property type="molecule type" value="Genomic_DNA"/>
</dbReference>
<feature type="compositionally biased region" description="Basic and acidic residues" evidence="3">
    <location>
        <begin position="445"/>
        <end position="454"/>
    </location>
</feature>
<dbReference type="OrthoDB" id="3647at2759"/>
<evidence type="ECO:0000313" key="5">
    <source>
        <dbReference type="EMBL" id="KAF5363921.1"/>
    </source>
</evidence>
<dbReference type="AlphaFoldDB" id="A0A8H5LNR0"/>
<dbReference type="GO" id="GO:0000030">
    <property type="term" value="F:mannosyltransferase activity"/>
    <property type="evidence" value="ECO:0007669"/>
    <property type="project" value="TreeGrafter"/>
</dbReference>
<keyword evidence="4" id="KW-1133">Transmembrane helix</keyword>
<feature type="region of interest" description="Disordered" evidence="3">
    <location>
        <begin position="331"/>
        <end position="350"/>
    </location>
</feature>